<reference evidence="1" key="1">
    <citation type="submission" date="2018-05" db="EMBL/GenBank/DDBJ databases">
        <authorList>
            <person name="Lanie J.A."/>
            <person name="Ng W.-L."/>
            <person name="Kazmierczak K.M."/>
            <person name="Andrzejewski T.M."/>
            <person name="Davidsen T.M."/>
            <person name="Wayne K.J."/>
            <person name="Tettelin H."/>
            <person name="Glass J.I."/>
            <person name="Rusch D."/>
            <person name="Podicherti R."/>
            <person name="Tsui H.-C.T."/>
            <person name="Winkler M.E."/>
        </authorList>
    </citation>
    <scope>NUCLEOTIDE SEQUENCE</scope>
</reference>
<proteinExistence type="predicted"/>
<protein>
    <submittedName>
        <fullName evidence="1">Uncharacterized protein</fullName>
    </submittedName>
</protein>
<accession>A0A381T412</accession>
<dbReference type="SUPFAM" id="SSF54523">
    <property type="entry name" value="Pili subunits"/>
    <property type="match status" value="1"/>
</dbReference>
<dbReference type="Gene3D" id="3.10.610.10">
    <property type="entry name" value="GSPII I/J protein-like"/>
    <property type="match status" value="1"/>
</dbReference>
<dbReference type="EMBL" id="UINC01003916">
    <property type="protein sequence ID" value="SVA10311.1"/>
    <property type="molecule type" value="Genomic_DNA"/>
</dbReference>
<dbReference type="AlphaFoldDB" id="A0A381T412"/>
<dbReference type="Pfam" id="PF11612">
    <property type="entry name" value="T2SSJ"/>
    <property type="match status" value="1"/>
</dbReference>
<name>A0A381T412_9ZZZZ</name>
<dbReference type="Gene3D" id="2.10.70.20">
    <property type="entry name" value="gspk-gspi-gspj complex like domains"/>
    <property type="match status" value="1"/>
</dbReference>
<dbReference type="GO" id="GO:0015628">
    <property type="term" value="P:protein secretion by the type II secretion system"/>
    <property type="evidence" value="ECO:0007669"/>
    <property type="project" value="InterPro"/>
</dbReference>
<organism evidence="1">
    <name type="scientific">marine metagenome</name>
    <dbReference type="NCBI Taxonomy" id="408172"/>
    <lineage>
        <taxon>unclassified sequences</taxon>
        <taxon>metagenomes</taxon>
        <taxon>ecological metagenomes</taxon>
    </lineage>
</organism>
<dbReference type="InterPro" id="IPR010055">
    <property type="entry name" value="T2SS_protein-GspJ"/>
</dbReference>
<dbReference type="InterPro" id="IPR045584">
    <property type="entry name" value="Pilin-like"/>
</dbReference>
<sequence>MDVSAKLTLADETLKRDFLHALNRLPRDARGEFYKHSFYGLNPRLEGNVLAFTMQTGTSLSNLNGSLRYIEYVFEDNSLKRVESQYADRTEDTEKKTTVLLENIENISLKFAKGDQWVDEWPLTDWISNNGIPKVAEISFELEGFGQITRLYMLPSGEVL</sequence>
<dbReference type="GO" id="GO:0015627">
    <property type="term" value="C:type II protein secretion system complex"/>
    <property type="evidence" value="ECO:0007669"/>
    <property type="project" value="InterPro"/>
</dbReference>
<gene>
    <name evidence="1" type="ORF">METZ01_LOCUS63165</name>
</gene>
<evidence type="ECO:0000313" key="1">
    <source>
        <dbReference type="EMBL" id="SVA10311.1"/>
    </source>
</evidence>